<evidence type="ECO:0000313" key="2">
    <source>
        <dbReference type="EMBL" id="CAD9698636.1"/>
    </source>
</evidence>
<dbReference type="EMBL" id="HBHK01021395">
    <property type="protein sequence ID" value="CAD9698636.1"/>
    <property type="molecule type" value="Transcribed_RNA"/>
</dbReference>
<sequence length="206" mass="23079">MRTSALIAASLVGLTQGLSQEPVGTTLPLKFTWDLQDEAPTFDLVFSATQKWVKKVPCINEITTHQDGSKSKGAMTMKINFNKTKCPLKKSLFKRFTRHLDHKPGHSLYISDKNQEIGHSLRFYIPFSIKDAGIDTTPLRYWLGLSGDNDFVIGIDKNSVRVPHPNPESKSCFTTNFTTIDCSWGDWGEVLMNYENGTVQIGSYTA</sequence>
<gene>
    <name evidence="2" type="ORF">QSP1433_LOCUS13640</name>
</gene>
<reference evidence="2" key="1">
    <citation type="submission" date="2021-01" db="EMBL/GenBank/DDBJ databases">
        <authorList>
            <person name="Corre E."/>
            <person name="Pelletier E."/>
            <person name="Niang G."/>
            <person name="Scheremetjew M."/>
            <person name="Finn R."/>
            <person name="Kale V."/>
            <person name="Holt S."/>
            <person name="Cochrane G."/>
            <person name="Meng A."/>
            <person name="Brown T."/>
            <person name="Cohen L."/>
        </authorList>
    </citation>
    <scope>NUCLEOTIDE SEQUENCE</scope>
    <source>
        <strain evidence="2">NY070348D</strain>
    </source>
</reference>
<proteinExistence type="predicted"/>
<evidence type="ECO:0000256" key="1">
    <source>
        <dbReference type="SAM" id="SignalP"/>
    </source>
</evidence>
<feature type="chain" id="PRO_5030565806" evidence="1">
    <location>
        <begin position="20"/>
        <end position="206"/>
    </location>
</feature>
<dbReference type="AlphaFoldDB" id="A0A7S2SGA4"/>
<feature type="signal peptide" evidence="1">
    <location>
        <begin position="1"/>
        <end position="19"/>
    </location>
</feature>
<protein>
    <submittedName>
        <fullName evidence="2">Uncharacterized protein</fullName>
    </submittedName>
</protein>
<accession>A0A7S2SGA4</accession>
<keyword evidence="1" id="KW-0732">Signal</keyword>
<organism evidence="2">
    <name type="scientific">Mucochytrium quahogii</name>
    <dbReference type="NCBI Taxonomy" id="96639"/>
    <lineage>
        <taxon>Eukaryota</taxon>
        <taxon>Sar</taxon>
        <taxon>Stramenopiles</taxon>
        <taxon>Bigyra</taxon>
        <taxon>Labyrinthulomycetes</taxon>
        <taxon>Thraustochytrida</taxon>
        <taxon>Thraustochytriidae</taxon>
        <taxon>Mucochytrium</taxon>
    </lineage>
</organism>
<name>A0A7S2SGA4_9STRA</name>